<evidence type="ECO:0000313" key="7">
    <source>
        <dbReference type="EMBL" id="KFX46231.1"/>
    </source>
</evidence>
<feature type="transmembrane region" description="Helical" evidence="6">
    <location>
        <begin position="574"/>
        <end position="596"/>
    </location>
</feature>
<keyword evidence="5 6" id="KW-0472">Membrane</keyword>
<feature type="transmembrane region" description="Helical" evidence="6">
    <location>
        <begin position="335"/>
        <end position="357"/>
    </location>
</feature>
<dbReference type="GO" id="GO:0005886">
    <property type="term" value="C:plasma membrane"/>
    <property type="evidence" value="ECO:0007669"/>
    <property type="project" value="TreeGrafter"/>
</dbReference>
<sequence>MDQDCALQNGYPTVQISCLSTPNYLEGMPLETRSWSAKLIHTNIPDGTNLERLRVMFVKDAKDENDKIFEDFRLADIDNIEYGGQGLGDFVVVLDDDSYRQMSTQRATRHPMGKQELIPSMDYHGVKAEDNDEDWVLVSYFGSGIYSRMSDTVRRQIGHLKSKTQGKSKLSGWVLPRETTSFADEGTWTNIDADVTPLERRTWSTFTVLGFWFSDALNAQGWEGPSSIIQLGLTWREAFYLPVLGGIVDTIPLILNGAIGAHYHIPFPVVTRSSFGYYFSRFAVIVIRAIWPSFLNIPNHLPEKAGITTSEMIAHLVFWCVQTPIMLTPPHKLKWFFVVKVFVVLIASTGTVIAMTYKAHGVGDIWNQEYSVSGSARSWLIMSQFSAQCGGWATMATNIPDFTRYMRNGRGVYWQALMLPSINLLMSVFGTISTSCAKVVYGTYIWSPLELASHWDGPSGRCGAFFVGLCWVIAQIGTNMSASVISAANDLTNLFPKYINIRRGVILVSLISGWIMVPWKIVYSASSLITFIAALAVFLAPIASILASDYWIVKNRNFDVPGLYRRHGRYRYQFGVNWRSVLAFLVAVTPALPGLANSVSSSVKISTGLARFYDCNYLYSFLSGAVVYVVLSKAFPATETLLDAPIYDDDPAISDAVEHMRGDNVDSLWDKEAAMLESKEGGIDSQGRYTQ</sequence>
<dbReference type="Pfam" id="PF02133">
    <property type="entry name" value="Transp_cyt_pur"/>
    <property type="match status" value="1"/>
</dbReference>
<dbReference type="GO" id="GO:0015205">
    <property type="term" value="F:nucleobase transmembrane transporter activity"/>
    <property type="evidence" value="ECO:0007669"/>
    <property type="project" value="TreeGrafter"/>
</dbReference>
<keyword evidence="3 6" id="KW-0812">Transmembrane</keyword>
<feature type="transmembrane region" description="Helical" evidence="6">
    <location>
        <begin position="239"/>
        <end position="263"/>
    </location>
</feature>
<proteinExistence type="inferred from homology"/>
<evidence type="ECO:0000256" key="6">
    <source>
        <dbReference type="SAM" id="Phobius"/>
    </source>
</evidence>
<dbReference type="Gene3D" id="1.10.4160.10">
    <property type="entry name" value="Hydantoin permease"/>
    <property type="match status" value="1"/>
</dbReference>
<evidence type="ECO:0000256" key="3">
    <source>
        <dbReference type="ARBA" id="ARBA00022692"/>
    </source>
</evidence>
<feature type="transmembrane region" description="Helical" evidence="6">
    <location>
        <begin position="505"/>
        <end position="522"/>
    </location>
</feature>
<dbReference type="InterPro" id="IPR001248">
    <property type="entry name" value="Pur-cyt_permease"/>
</dbReference>
<evidence type="ECO:0000256" key="4">
    <source>
        <dbReference type="ARBA" id="ARBA00022989"/>
    </source>
</evidence>
<accession>A0A093VHN2</accession>
<dbReference type="PANTHER" id="PTHR30618:SF0">
    <property type="entry name" value="PURINE-URACIL PERMEASE NCS1"/>
    <property type="match status" value="1"/>
</dbReference>
<comment type="similarity">
    <text evidence="2">Belongs to the purine-cytosine permease (2.A.39) family.</text>
</comment>
<reference evidence="7" key="1">
    <citation type="journal article" date="2014" name="PLoS Genet.">
        <title>Signature Gene Expression Reveals Novel Clues to the Molecular Mechanisms of Dimorphic Transition in Penicillium marneffei.</title>
        <authorList>
            <person name="Yang E."/>
            <person name="Wang G."/>
            <person name="Cai J."/>
            <person name="Woo P.C."/>
            <person name="Lau S.K."/>
            <person name="Yuen K.-Y."/>
            <person name="Chow W.-N."/>
            <person name="Lin X."/>
        </authorList>
    </citation>
    <scope>NUCLEOTIDE SEQUENCE [LARGE SCALE GENOMIC DNA]</scope>
    <source>
        <strain evidence="7">PM1</strain>
    </source>
</reference>
<dbReference type="PANTHER" id="PTHR30618">
    <property type="entry name" value="NCS1 FAMILY PURINE/PYRIMIDINE TRANSPORTER"/>
    <property type="match status" value="1"/>
</dbReference>
<feature type="transmembrane region" description="Helical" evidence="6">
    <location>
        <begin position="416"/>
        <end position="444"/>
    </location>
</feature>
<comment type="caution">
    <text evidence="7">The sequence shown here is derived from an EMBL/GenBank/DDBJ whole genome shotgun (WGS) entry which is preliminary data.</text>
</comment>
<evidence type="ECO:0000256" key="2">
    <source>
        <dbReference type="ARBA" id="ARBA00008974"/>
    </source>
</evidence>
<feature type="transmembrane region" description="Helical" evidence="6">
    <location>
        <begin position="275"/>
        <end position="294"/>
    </location>
</feature>
<dbReference type="AlphaFoldDB" id="A0A093VHN2"/>
<feature type="transmembrane region" description="Helical" evidence="6">
    <location>
        <begin position="464"/>
        <end position="485"/>
    </location>
</feature>
<gene>
    <name evidence="7" type="ORF">GQ26_0190040</name>
</gene>
<dbReference type="HOGENOM" id="CLU_021555_4_1_1"/>
<organism evidence="7">
    <name type="scientific">Talaromyces marneffei PM1</name>
    <dbReference type="NCBI Taxonomy" id="1077442"/>
    <lineage>
        <taxon>Eukaryota</taxon>
        <taxon>Fungi</taxon>
        <taxon>Dikarya</taxon>
        <taxon>Ascomycota</taxon>
        <taxon>Pezizomycotina</taxon>
        <taxon>Eurotiomycetes</taxon>
        <taxon>Eurotiomycetidae</taxon>
        <taxon>Eurotiales</taxon>
        <taxon>Trichocomaceae</taxon>
        <taxon>Talaromyces</taxon>
        <taxon>Talaromyces sect. Talaromyces</taxon>
    </lineage>
</organism>
<dbReference type="EMBL" id="JPOX01000019">
    <property type="protein sequence ID" value="KFX46231.1"/>
    <property type="molecule type" value="Genomic_DNA"/>
</dbReference>
<name>A0A093VHN2_TALMA</name>
<feature type="transmembrane region" description="Helical" evidence="6">
    <location>
        <begin position="528"/>
        <end position="553"/>
    </location>
</feature>
<evidence type="ECO:0000256" key="1">
    <source>
        <dbReference type="ARBA" id="ARBA00004141"/>
    </source>
</evidence>
<protein>
    <submittedName>
        <fullName evidence="7">Putative permease</fullName>
    </submittedName>
</protein>
<comment type="subcellular location">
    <subcellularLocation>
        <location evidence="1">Membrane</location>
        <topology evidence="1">Multi-pass membrane protein</topology>
    </subcellularLocation>
</comment>
<keyword evidence="4 6" id="KW-1133">Transmembrane helix</keyword>
<evidence type="ECO:0000256" key="5">
    <source>
        <dbReference type="ARBA" id="ARBA00023136"/>
    </source>
</evidence>
<dbReference type="eggNOG" id="KOG2466">
    <property type="taxonomic scope" value="Eukaryota"/>
</dbReference>
<feature type="transmembrane region" description="Helical" evidence="6">
    <location>
        <begin position="616"/>
        <end position="635"/>
    </location>
</feature>
<dbReference type="InterPro" id="IPR045225">
    <property type="entry name" value="Uracil/uridine/allantoin_perm"/>
</dbReference>
<dbReference type="CDD" id="cd11482">
    <property type="entry name" value="SLC-NCS1sbd_NRT1-like"/>
    <property type="match status" value="1"/>
</dbReference>